<evidence type="ECO:0000313" key="4">
    <source>
        <dbReference type="Proteomes" id="UP001149140"/>
    </source>
</evidence>
<dbReference type="Pfam" id="PF10397">
    <property type="entry name" value="ADSL_C"/>
    <property type="match status" value="1"/>
</dbReference>
<evidence type="ECO:0000313" key="3">
    <source>
        <dbReference type="EMBL" id="MDA0159680.1"/>
    </source>
</evidence>
<dbReference type="InterPro" id="IPR000362">
    <property type="entry name" value="Fumarate_lyase_fam"/>
</dbReference>
<dbReference type="CDD" id="cd01597">
    <property type="entry name" value="pCLME"/>
    <property type="match status" value="1"/>
</dbReference>
<dbReference type="PANTHER" id="PTHR43172">
    <property type="entry name" value="ADENYLOSUCCINATE LYASE"/>
    <property type="match status" value="1"/>
</dbReference>
<proteinExistence type="predicted"/>
<name>A0A9X3MR72_9ACTN</name>
<feature type="domain" description="Adenylosuccinate lyase C-terminal" evidence="2">
    <location>
        <begin position="364"/>
        <end position="439"/>
    </location>
</feature>
<dbReference type="PRINTS" id="PR00145">
    <property type="entry name" value="ARGSUCLYASE"/>
</dbReference>
<dbReference type="SUPFAM" id="SSF48557">
    <property type="entry name" value="L-aspartase-like"/>
    <property type="match status" value="1"/>
</dbReference>
<keyword evidence="4" id="KW-1185">Reference proteome</keyword>
<dbReference type="InterPro" id="IPR019468">
    <property type="entry name" value="AdenyloSucc_lyase_C"/>
</dbReference>
<dbReference type="InterPro" id="IPR020557">
    <property type="entry name" value="Fumarate_lyase_CS"/>
</dbReference>
<reference evidence="3" key="1">
    <citation type="submission" date="2022-10" db="EMBL/GenBank/DDBJ databases">
        <title>The WGS of Solirubrobacter ginsenosidimutans DSM 21036.</title>
        <authorList>
            <person name="Jiang Z."/>
        </authorList>
    </citation>
    <scope>NUCLEOTIDE SEQUENCE</scope>
    <source>
        <strain evidence="3">DSM 21036</strain>
    </source>
</reference>
<dbReference type="GO" id="GO:0004018">
    <property type="term" value="F:N6-(1,2-dicarboxyethyl)AMP AMP-lyase (fumarate-forming) activity"/>
    <property type="evidence" value="ECO:0007669"/>
    <property type="project" value="TreeGrafter"/>
</dbReference>
<evidence type="ECO:0000256" key="1">
    <source>
        <dbReference type="ARBA" id="ARBA00023239"/>
    </source>
</evidence>
<organism evidence="3 4">
    <name type="scientific">Solirubrobacter ginsenosidimutans</name>
    <dbReference type="NCBI Taxonomy" id="490573"/>
    <lineage>
        <taxon>Bacteria</taxon>
        <taxon>Bacillati</taxon>
        <taxon>Actinomycetota</taxon>
        <taxon>Thermoleophilia</taxon>
        <taxon>Solirubrobacterales</taxon>
        <taxon>Solirubrobacteraceae</taxon>
        <taxon>Solirubrobacter</taxon>
    </lineage>
</organism>
<dbReference type="EMBL" id="JAPDOD010000003">
    <property type="protein sequence ID" value="MDA0159680.1"/>
    <property type="molecule type" value="Genomic_DNA"/>
</dbReference>
<accession>A0A9X3MR72</accession>
<dbReference type="InterPro" id="IPR008948">
    <property type="entry name" value="L-Aspartase-like"/>
</dbReference>
<protein>
    <submittedName>
        <fullName evidence="3">Adenylosuccinate lyase family protein</fullName>
    </submittedName>
</protein>
<dbReference type="PANTHER" id="PTHR43172:SF1">
    <property type="entry name" value="ADENYLOSUCCINATE LYASE"/>
    <property type="match status" value="1"/>
</dbReference>
<sequence>MSGIDLADSVIYGHLWATDETRALLGDAGRTSAWVRIIAALAEVQGELGVIPEAAAAELARLDGTVDLEAVGEETRASGHSTLGLIRVLRRGLGPEAAEWIYYGATVQDVTDTWFGLVMRDVLDLAERELLAIETALLRRASEHRDTPMLGRTHGQPGLPITFGFKAAVWAAEVGRHLDRIGEARPRLAVGQLAGAVGTLSAWGDAGPELQRRLMSRLGLGVPETSWLTARDRIAEYVTLLALVTGTLAKIGNEVYNLQRPELGELSEAPTPGVVGSITMPQKRNPERSEHLWTLARLVRSDAGLALEGLVGEHERDGAAWKTEWAIVPQATAAAATALTLARELVEGLRVDARRMQANLDAQRGYVLAEPAMLALAQRVGKHRAHELVQRAALAGQEADVTFAEALAADPEIAALLPQTDLRVEQALGAARTTVDDVIARRRSR</sequence>
<dbReference type="Proteomes" id="UP001149140">
    <property type="component" value="Unassembled WGS sequence"/>
</dbReference>
<dbReference type="Gene3D" id="1.20.200.10">
    <property type="entry name" value="Fumarase/aspartase (Central domain)"/>
    <property type="match status" value="1"/>
</dbReference>
<dbReference type="InterPro" id="IPR022761">
    <property type="entry name" value="Fumarate_lyase_N"/>
</dbReference>
<dbReference type="Gene3D" id="1.10.40.30">
    <property type="entry name" value="Fumarase/aspartase (C-terminal domain)"/>
    <property type="match status" value="1"/>
</dbReference>
<keyword evidence="1 3" id="KW-0456">Lyase</keyword>
<dbReference type="SMART" id="SM00998">
    <property type="entry name" value="ADSL_C"/>
    <property type="match status" value="1"/>
</dbReference>
<gene>
    <name evidence="3" type="ORF">OM076_05355</name>
</gene>
<evidence type="ECO:0000259" key="2">
    <source>
        <dbReference type="SMART" id="SM00998"/>
    </source>
</evidence>
<dbReference type="GO" id="GO:0044208">
    <property type="term" value="P:'de novo' AMP biosynthetic process"/>
    <property type="evidence" value="ECO:0007669"/>
    <property type="project" value="TreeGrafter"/>
</dbReference>
<comment type="caution">
    <text evidence="3">The sequence shown here is derived from an EMBL/GenBank/DDBJ whole genome shotgun (WGS) entry which is preliminary data.</text>
</comment>
<dbReference type="PROSITE" id="PS00163">
    <property type="entry name" value="FUMARATE_LYASES"/>
    <property type="match status" value="1"/>
</dbReference>
<dbReference type="PRINTS" id="PR00149">
    <property type="entry name" value="FUMRATELYASE"/>
</dbReference>
<dbReference type="Pfam" id="PF00206">
    <property type="entry name" value="Lyase_1"/>
    <property type="match status" value="1"/>
</dbReference>
<dbReference type="AlphaFoldDB" id="A0A9X3MR72"/>
<dbReference type="RefSeq" id="WP_270038446.1">
    <property type="nucleotide sequence ID" value="NZ_JAPDOD010000003.1"/>
</dbReference>
<dbReference type="GO" id="GO:0070626">
    <property type="term" value="F:(S)-2-(5-amino-1-(5-phospho-D-ribosyl)imidazole-4-carboxamido) succinate lyase (fumarate-forming) activity"/>
    <property type="evidence" value="ECO:0007669"/>
    <property type="project" value="TreeGrafter"/>
</dbReference>
<dbReference type="GO" id="GO:0005829">
    <property type="term" value="C:cytosol"/>
    <property type="evidence" value="ECO:0007669"/>
    <property type="project" value="TreeGrafter"/>
</dbReference>